<dbReference type="EMBL" id="JAUUTY010000007">
    <property type="protein sequence ID" value="KAK1611253.1"/>
    <property type="molecule type" value="Genomic_DNA"/>
</dbReference>
<dbReference type="InterPro" id="IPR009057">
    <property type="entry name" value="Homeodomain-like_sf"/>
</dbReference>
<evidence type="ECO:0000313" key="9">
    <source>
        <dbReference type="EMBL" id="KAK1611253.1"/>
    </source>
</evidence>
<dbReference type="GO" id="GO:0003677">
    <property type="term" value="F:DNA binding"/>
    <property type="evidence" value="ECO:0007669"/>
    <property type="project" value="UniProtKB-UniRule"/>
</dbReference>
<accession>A0AAD8VNR3</accession>
<dbReference type="Pfam" id="PF00046">
    <property type="entry name" value="Homeodomain"/>
    <property type="match status" value="1"/>
</dbReference>
<evidence type="ECO:0000256" key="2">
    <source>
        <dbReference type="ARBA" id="ARBA00023125"/>
    </source>
</evidence>
<keyword evidence="3 5" id="KW-0371">Homeobox</keyword>
<dbReference type="Gene3D" id="1.10.10.60">
    <property type="entry name" value="Homeodomain-like"/>
    <property type="match status" value="1"/>
</dbReference>
<evidence type="ECO:0000256" key="4">
    <source>
        <dbReference type="ARBA" id="ARBA00023242"/>
    </source>
</evidence>
<feature type="DNA-binding region" description="Homeobox" evidence="5">
    <location>
        <begin position="248"/>
        <end position="307"/>
    </location>
</feature>
<evidence type="ECO:0000256" key="3">
    <source>
        <dbReference type="ARBA" id="ARBA00023155"/>
    </source>
</evidence>
<dbReference type="Proteomes" id="UP001231189">
    <property type="component" value="Unassembled WGS sequence"/>
</dbReference>
<name>A0AAD8VNR3_LOLMU</name>
<evidence type="ECO:0000259" key="8">
    <source>
        <dbReference type="PROSITE" id="PS50071"/>
    </source>
</evidence>
<feature type="domain" description="Homeobox" evidence="8">
    <location>
        <begin position="246"/>
        <end position="306"/>
    </location>
</feature>
<comment type="caution">
    <text evidence="9">The sequence shown here is derived from an EMBL/GenBank/DDBJ whole genome shotgun (WGS) entry which is preliminary data.</text>
</comment>
<dbReference type="PANTHER" id="PTHR15467">
    <property type="entry name" value="ZINC-FINGERS AND HOMEOBOXES RELATED"/>
    <property type="match status" value="1"/>
</dbReference>
<dbReference type="InterPro" id="IPR001356">
    <property type="entry name" value="HD"/>
</dbReference>
<dbReference type="SMART" id="SM00389">
    <property type="entry name" value="HOX"/>
    <property type="match status" value="1"/>
</dbReference>
<keyword evidence="2 5" id="KW-0238">DNA-binding</keyword>
<sequence>MAAAPRARALAAPEPAPFVGIRLRLCHSPRGVACALRRPSKYKTKIQNEVVVAKDGTDGGDEDDDDDDDDEGGLEALFKQLEEDLKNDDLSVEDDEEEEISEEDMARFEQVLAEAIGDIEGADEPALDSASGSIVDGSDEVTDAVERPELKNWQLKRLARALKIGRRKTSMKNLAGELGLDRGLVIELLRNPPPKLLLMSDSLPDEAPSKPEIKEMPSPVVDEAVVDDVDLTETEPTTDLPIHVMSNEWSAQKRLKKVQLETLERVYRKSKRPTNTMISSIVQVTSLPRKTIIKWFEDRREQDGVPDRHAVYKRSISSFLLQRGEVD</sequence>
<feature type="region of interest" description="Disordered" evidence="7">
    <location>
        <begin position="49"/>
        <end position="73"/>
    </location>
</feature>
<dbReference type="AlphaFoldDB" id="A0AAD8VNR3"/>
<evidence type="ECO:0000256" key="5">
    <source>
        <dbReference type="PROSITE-ProRule" id="PRU00108"/>
    </source>
</evidence>
<evidence type="ECO:0000313" key="10">
    <source>
        <dbReference type="Proteomes" id="UP001231189"/>
    </source>
</evidence>
<evidence type="ECO:0000256" key="1">
    <source>
        <dbReference type="ARBA" id="ARBA00004123"/>
    </source>
</evidence>
<dbReference type="GO" id="GO:0000981">
    <property type="term" value="F:DNA-binding transcription factor activity, RNA polymerase II-specific"/>
    <property type="evidence" value="ECO:0007669"/>
    <property type="project" value="TreeGrafter"/>
</dbReference>
<keyword evidence="10" id="KW-1185">Reference proteome</keyword>
<dbReference type="SUPFAM" id="SSF46689">
    <property type="entry name" value="Homeodomain-like"/>
    <property type="match status" value="1"/>
</dbReference>
<dbReference type="GO" id="GO:0005634">
    <property type="term" value="C:nucleus"/>
    <property type="evidence" value="ECO:0007669"/>
    <property type="project" value="UniProtKB-SubCell"/>
</dbReference>
<evidence type="ECO:0000256" key="7">
    <source>
        <dbReference type="SAM" id="MobiDB-lite"/>
    </source>
</evidence>
<protein>
    <recommendedName>
        <fullName evidence="8">Homeobox domain-containing protein</fullName>
    </recommendedName>
</protein>
<dbReference type="PANTHER" id="PTHR15467:SF9">
    <property type="entry name" value="HOMEOBOX DOMAIN-CONTAINING PROTEIN"/>
    <property type="match status" value="1"/>
</dbReference>
<proteinExistence type="predicted"/>
<reference evidence="9" key="1">
    <citation type="submission" date="2023-07" db="EMBL/GenBank/DDBJ databases">
        <title>A chromosome-level genome assembly of Lolium multiflorum.</title>
        <authorList>
            <person name="Chen Y."/>
            <person name="Copetti D."/>
            <person name="Kolliker R."/>
            <person name="Studer B."/>
        </authorList>
    </citation>
    <scope>NUCLEOTIDE SEQUENCE</scope>
    <source>
        <strain evidence="9">02402/16</strain>
        <tissue evidence="9">Leaf</tissue>
    </source>
</reference>
<dbReference type="CDD" id="cd00086">
    <property type="entry name" value="homeodomain"/>
    <property type="match status" value="1"/>
</dbReference>
<evidence type="ECO:0000256" key="6">
    <source>
        <dbReference type="RuleBase" id="RU000682"/>
    </source>
</evidence>
<gene>
    <name evidence="9" type="ORF">QYE76_034926</name>
</gene>
<organism evidence="9 10">
    <name type="scientific">Lolium multiflorum</name>
    <name type="common">Italian ryegrass</name>
    <name type="synonym">Lolium perenne subsp. multiflorum</name>
    <dbReference type="NCBI Taxonomy" id="4521"/>
    <lineage>
        <taxon>Eukaryota</taxon>
        <taxon>Viridiplantae</taxon>
        <taxon>Streptophyta</taxon>
        <taxon>Embryophyta</taxon>
        <taxon>Tracheophyta</taxon>
        <taxon>Spermatophyta</taxon>
        <taxon>Magnoliopsida</taxon>
        <taxon>Liliopsida</taxon>
        <taxon>Poales</taxon>
        <taxon>Poaceae</taxon>
        <taxon>BOP clade</taxon>
        <taxon>Pooideae</taxon>
        <taxon>Poodae</taxon>
        <taxon>Poeae</taxon>
        <taxon>Poeae Chloroplast Group 2 (Poeae type)</taxon>
        <taxon>Loliodinae</taxon>
        <taxon>Loliinae</taxon>
        <taxon>Lolium</taxon>
    </lineage>
</organism>
<keyword evidence="4 5" id="KW-0539">Nucleus</keyword>
<dbReference type="PROSITE" id="PS50071">
    <property type="entry name" value="HOMEOBOX_2"/>
    <property type="match status" value="1"/>
</dbReference>
<feature type="compositionally biased region" description="Acidic residues" evidence="7">
    <location>
        <begin position="58"/>
        <end position="73"/>
    </location>
</feature>
<comment type="subcellular location">
    <subcellularLocation>
        <location evidence="1 5 6">Nucleus</location>
    </subcellularLocation>
</comment>